<proteinExistence type="predicted"/>
<gene>
    <name evidence="2" type="ORF">MRATA1EN1_LOCUS4118</name>
</gene>
<keyword evidence="3" id="KW-1185">Reference proteome</keyword>
<protein>
    <submittedName>
        <fullName evidence="2">Uncharacterized protein</fullName>
    </submittedName>
</protein>
<reference evidence="2" key="1">
    <citation type="submission" date="2023-04" db="EMBL/GenBank/DDBJ databases">
        <authorList>
            <consortium name="ELIXIR-Norway"/>
        </authorList>
    </citation>
    <scope>NUCLEOTIDE SEQUENCE [LARGE SCALE GENOMIC DNA]</scope>
</reference>
<accession>A0ABN8Y1K1</accession>
<sequence length="95" mass="9760">MRPLRSPGNSRHTVGGETEDPKCASVGSTGIRLTPPVATESSAPVQPARPPSGSPGSALPPPAPVLSGPLPHTLEASRKPVLLGPDPPDRLYVWS</sequence>
<feature type="compositionally biased region" description="Pro residues" evidence="1">
    <location>
        <begin position="47"/>
        <end position="64"/>
    </location>
</feature>
<name>A0ABN8Y1K1_RANTA</name>
<organism evidence="2 3">
    <name type="scientific">Rangifer tarandus platyrhynchus</name>
    <name type="common">Svalbard reindeer</name>
    <dbReference type="NCBI Taxonomy" id="3082113"/>
    <lineage>
        <taxon>Eukaryota</taxon>
        <taxon>Metazoa</taxon>
        <taxon>Chordata</taxon>
        <taxon>Craniata</taxon>
        <taxon>Vertebrata</taxon>
        <taxon>Euteleostomi</taxon>
        <taxon>Mammalia</taxon>
        <taxon>Eutheria</taxon>
        <taxon>Laurasiatheria</taxon>
        <taxon>Artiodactyla</taxon>
        <taxon>Ruminantia</taxon>
        <taxon>Pecora</taxon>
        <taxon>Cervidae</taxon>
        <taxon>Odocoileinae</taxon>
        <taxon>Rangifer</taxon>
    </lineage>
</organism>
<evidence type="ECO:0000313" key="3">
    <source>
        <dbReference type="Proteomes" id="UP001176941"/>
    </source>
</evidence>
<evidence type="ECO:0000256" key="1">
    <source>
        <dbReference type="SAM" id="MobiDB-lite"/>
    </source>
</evidence>
<evidence type="ECO:0000313" key="2">
    <source>
        <dbReference type="EMBL" id="CAI9155156.1"/>
    </source>
</evidence>
<dbReference type="EMBL" id="OX459948">
    <property type="protein sequence ID" value="CAI9155156.1"/>
    <property type="molecule type" value="Genomic_DNA"/>
</dbReference>
<feature type="region of interest" description="Disordered" evidence="1">
    <location>
        <begin position="1"/>
        <end position="95"/>
    </location>
</feature>
<dbReference type="Proteomes" id="UP001176941">
    <property type="component" value="Chromosome 12"/>
</dbReference>